<accession>A0A315ZG52</accession>
<keyword evidence="2" id="KW-1003">Cell membrane</keyword>
<dbReference type="InterPro" id="IPR042106">
    <property type="entry name" value="Nuo/plastoQ_OxRdtase_6_NuoJ"/>
</dbReference>
<dbReference type="RefSeq" id="WP_109615648.1">
    <property type="nucleotide sequence ID" value="NZ_QGDO01000001.1"/>
</dbReference>
<dbReference type="InterPro" id="IPR001457">
    <property type="entry name" value="NADH_UbQ/plastoQ_OxRdtase_su6"/>
</dbReference>
<dbReference type="EC" id="7.1.1.-" evidence="2"/>
<keyword evidence="2" id="KW-0520">NAD</keyword>
<organism evidence="3 4">
    <name type="scientific">Sediminitomix flava</name>
    <dbReference type="NCBI Taxonomy" id="379075"/>
    <lineage>
        <taxon>Bacteria</taxon>
        <taxon>Pseudomonadati</taxon>
        <taxon>Bacteroidota</taxon>
        <taxon>Cytophagia</taxon>
        <taxon>Cytophagales</taxon>
        <taxon>Flammeovirgaceae</taxon>
        <taxon>Sediminitomix</taxon>
    </lineage>
</organism>
<reference evidence="3 4" key="1">
    <citation type="submission" date="2018-03" db="EMBL/GenBank/DDBJ databases">
        <title>Genomic Encyclopedia of Archaeal and Bacterial Type Strains, Phase II (KMG-II): from individual species to whole genera.</title>
        <authorList>
            <person name="Goeker M."/>
        </authorList>
    </citation>
    <scope>NUCLEOTIDE SEQUENCE [LARGE SCALE GENOMIC DNA]</scope>
    <source>
        <strain evidence="3 4">DSM 28229</strain>
    </source>
</reference>
<proteinExistence type="inferred from homology"/>
<protein>
    <recommendedName>
        <fullName evidence="2">NADH-quinone oxidoreductase subunit J</fullName>
        <ecNumber evidence="2">7.1.1.-</ecNumber>
    </recommendedName>
</protein>
<evidence type="ECO:0000256" key="1">
    <source>
        <dbReference type="ARBA" id="ARBA00005698"/>
    </source>
</evidence>
<dbReference type="GO" id="GO:0048038">
    <property type="term" value="F:quinone binding"/>
    <property type="evidence" value="ECO:0007669"/>
    <property type="project" value="UniProtKB-UniRule"/>
</dbReference>
<dbReference type="GO" id="GO:0008137">
    <property type="term" value="F:NADH dehydrogenase (ubiquinone) activity"/>
    <property type="evidence" value="ECO:0007669"/>
    <property type="project" value="UniProtKB-UniRule"/>
</dbReference>
<sequence>MEELFFYFFGGLTIISATLILLSKNVIHSAFYLLNSLLGVAAIFVFALADFLAIAQVMVYIGGILVLMLFGIMYTRNANDNQRGHHYLMGGISSLILFGLIFFLTQNVELQAQPSVALKYQTFEVIGIKLMTHHILAFETIAIFLLIVLIGATYIAAREEK</sequence>
<feature type="transmembrane region" description="Helical" evidence="2">
    <location>
        <begin position="54"/>
        <end position="75"/>
    </location>
</feature>
<comment type="function">
    <text evidence="2">NDH-1 shuttles electrons from NADH, via FMN and iron-sulfur (Fe-S) centers, to quinones in the respiratory chain. Couples the redox reaction to proton translocation (for every two electrons transferred, four hydrogen ions are translocated across the cytoplasmic membrane), and thus conserves the redox energy in a proton gradient.</text>
</comment>
<keyword evidence="4" id="KW-1185">Reference proteome</keyword>
<keyword evidence="2" id="KW-0472">Membrane</keyword>
<feature type="transmembrane region" description="Helical" evidence="2">
    <location>
        <begin position="6"/>
        <end position="23"/>
    </location>
</feature>
<evidence type="ECO:0000313" key="3">
    <source>
        <dbReference type="EMBL" id="PWJ44133.1"/>
    </source>
</evidence>
<comment type="caution">
    <text evidence="3">The sequence shown here is derived from an EMBL/GenBank/DDBJ whole genome shotgun (WGS) entry which is preliminary data.</text>
</comment>
<dbReference type="OrthoDB" id="981464at2"/>
<dbReference type="PANTHER" id="PTHR33269">
    <property type="entry name" value="NADH-UBIQUINONE OXIDOREDUCTASE CHAIN 6"/>
    <property type="match status" value="1"/>
</dbReference>
<dbReference type="EMBL" id="QGDO01000001">
    <property type="protein sequence ID" value="PWJ44133.1"/>
    <property type="molecule type" value="Genomic_DNA"/>
</dbReference>
<comment type="catalytic activity">
    <reaction evidence="2">
        <text>a quinone + NADH + 5 H(+)(in) = a quinol + NAD(+) + 4 H(+)(out)</text>
        <dbReference type="Rhea" id="RHEA:57888"/>
        <dbReference type="ChEBI" id="CHEBI:15378"/>
        <dbReference type="ChEBI" id="CHEBI:24646"/>
        <dbReference type="ChEBI" id="CHEBI:57540"/>
        <dbReference type="ChEBI" id="CHEBI:57945"/>
        <dbReference type="ChEBI" id="CHEBI:132124"/>
    </reaction>
</comment>
<name>A0A315ZG52_SEDFL</name>
<dbReference type="Gene3D" id="1.20.120.1200">
    <property type="entry name" value="NADH-ubiquinone/plastoquinone oxidoreductase chain 6, subunit NuoJ"/>
    <property type="match status" value="1"/>
</dbReference>
<dbReference type="Proteomes" id="UP000245535">
    <property type="component" value="Unassembled WGS sequence"/>
</dbReference>
<dbReference type="AlphaFoldDB" id="A0A315ZG52"/>
<dbReference type="PANTHER" id="PTHR33269:SF17">
    <property type="entry name" value="NADH-UBIQUINONE OXIDOREDUCTASE CHAIN 6"/>
    <property type="match status" value="1"/>
</dbReference>
<feature type="transmembrane region" description="Helical" evidence="2">
    <location>
        <begin position="87"/>
        <end position="105"/>
    </location>
</feature>
<feature type="transmembrane region" description="Helical" evidence="2">
    <location>
        <begin position="135"/>
        <end position="157"/>
    </location>
</feature>
<keyword evidence="2" id="KW-0874">Quinone</keyword>
<comment type="subcellular location">
    <subcellularLocation>
        <location evidence="2">Cell membrane</location>
        <topology evidence="2">Multi-pass membrane protein</topology>
    </subcellularLocation>
</comment>
<dbReference type="Pfam" id="PF00499">
    <property type="entry name" value="Oxidored_q3"/>
    <property type="match status" value="1"/>
</dbReference>
<gene>
    <name evidence="3" type="ORF">BC781_101483</name>
</gene>
<dbReference type="GO" id="GO:0005886">
    <property type="term" value="C:plasma membrane"/>
    <property type="evidence" value="ECO:0007669"/>
    <property type="project" value="UniProtKB-SubCell"/>
</dbReference>
<keyword evidence="2" id="KW-1133">Transmembrane helix</keyword>
<evidence type="ECO:0000313" key="4">
    <source>
        <dbReference type="Proteomes" id="UP000245535"/>
    </source>
</evidence>
<feature type="transmembrane region" description="Helical" evidence="2">
    <location>
        <begin position="30"/>
        <end position="48"/>
    </location>
</feature>
<keyword evidence="2" id="KW-0812">Transmembrane</keyword>
<comment type="similarity">
    <text evidence="1 2">Belongs to the complex I subunit 6 family.</text>
</comment>
<evidence type="ECO:0000256" key="2">
    <source>
        <dbReference type="RuleBase" id="RU004429"/>
    </source>
</evidence>